<feature type="compositionally biased region" description="Basic and acidic residues" evidence="1">
    <location>
        <begin position="720"/>
        <end position="729"/>
    </location>
</feature>
<gene>
    <name evidence="3" type="ORF">PGLA2088_LOCUS48680</name>
</gene>
<dbReference type="Proteomes" id="UP000626109">
    <property type="component" value="Unassembled WGS sequence"/>
</dbReference>
<name>A0A813LSQ5_POLGL</name>
<dbReference type="InterPro" id="IPR036525">
    <property type="entry name" value="Tubulin/FtsZ_GTPase_sf"/>
</dbReference>
<accession>A0A813LSQ5</accession>
<feature type="compositionally biased region" description="Polar residues" evidence="1">
    <location>
        <begin position="775"/>
        <end position="784"/>
    </location>
</feature>
<dbReference type="Pfam" id="PF00078">
    <property type="entry name" value="RVT_1"/>
    <property type="match status" value="1"/>
</dbReference>
<dbReference type="SUPFAM" id="SSF52490">
    <property type="entry name" value="Tubulin nucleotide-binding domain-like"/>
    <property type="match status" value="1"/>
</dbReference>
<dbReference type="Gene3D" id="3.40.50.1440">
    <property type="entry name" value="Tubulin/FtsZ, GTPase domain"/>
    <property type="match status" value="1"/>
</dbReference>
<dbReference type="AlphaFoldDB" id="A0A813LSQ5"/>
<sequence length="784" mass="87662">DYHQGWEETAAAAGMFRKPRRQWTPPSLAEFKEALTKVHGAAGTDGWQVSELTQLSDHCPGLLEELHALLVRTTRAGTPVSCLAGWRVVGIPKRGATDSRPIAVGVVIARAWSKTMMPWLPNVPEGQWSEEGVVPGTLDWLSAPGRAGGEVDLAKAFDTVSHEAATAALEFGGTPDEVVKWMLACWRAPRRCHVAGDLAEALHPTAGIPAGDPLCPRALGTLLEPWTKLLRKKCPRVRAWAYLDDRSLKADPLKGDKLAKETMVEAAARLVEEALQVTEEQFDSKVGLSENKKKRQLWSNGQSCEHLGLSLQGAKRQRGPAAAKPRGGWDETIELARRIALMPGGSVMREKLSAICLLPKIRWAAPLLEPPPWRIDKLLMRAEQRTSFTHWCAGRYWADKVQLSPTFAAAIAAMKKATLLGKWPSLPATAAVEQHAEVLGLKVVHADSEGVLVQPTDLRERRPRDIARRTALEQDLSLEARRKWPSAFRANCELGQRTCRVFARRAALQKCAASRHDVEGVEDVDVEVLSDRRWHQWKAQLSDEQKKALRHWRAGVVAAPSRQQGNPNRSTDCPHCGAQMASARHLWAECPRHARFRATLQEEYGLDDGWWMRQPRVTAKSGWVTYVASRTREGRLKALLAANRLGIIIVKECWKTNADTERFWEVISDEHGIDPTGTYHGDSDLQLERINVYFNEATGGRYVPRAIFLACPNHVIQITDHSRQQENNKKTTSKSQITAKTATKQQQNNITSKSQQKQQQQHQNRNKQHQNNKRLTTNCDLEHA</sequence>
<feature type="compositionally biased region" description="Low complexity" evidence="1">
    <location>
        <begin position="733"/>
        <end position="763"/>
    </location>
</feature>
<dbReference type="PANTHER" id="PTHR36527">
    <property type="entry name" value="OS01G0282866 PROTEIN"/>
    <property type="match status" value="1"/>
</dbReference>
<feature type="non-terminal residue" evidence="3">
    <location>
        <position position="784"/>
    </location>
</feature>
<protein>
    <recommendedName>
        <fullName evidence="2">Reverse transcriptase domain-containing protein</fullName>
    </recommendedName>
</protein>
<dbReference type="PROSITE" id="PS50878">
    <property type="entry name" value="RT_POL"/>
    <property type="match status" value="1"/>
</dbReference>
<dbReference type="PANTHER" id="PTHR36527:SF8">
    <property type="entry name" value="TUBULIN BETA-4B CHAIN"/>
    <property type="match status" value="1"/>
</dbReference>
<evidence type="ECO:0000313" key="3">
    <source>
        <dbReference type="EMBL" id="CAE8737243.1"/>
    </source>
</evidence>
<feature type="region of interest" description="Disordered" evidence="1">
    <location>
        <begin position="720"/>
        <end position="784"/>
    </location>
</feature>
<organism evidence="3 4">
    <name type="scientific">Polarella glacialis</name>
    <name type="common">Dinoflagellate</name>
    <dbReference type="NCBI Taxonomy" id="89957"/>
    <lineage>
        <taxon>Eukaryota</taxon>
        <taxon>Sar</taxon>
        <taxon>Alveolata</taxon>
        <taxon>Dinophyceae</taxon>
        <taxon>Suessiales</taxon>
        <taxon>Suessiaceae</taxon>
        <taxon>Polarella</taxon>
    </lineage>
</organism>
<evidence type="ECO:0000259" key="2">
    <source>
        <dbReference type="PROSITE" id="PS50878"/>
    </source>
</evidence>
<evidence type="ECO:0000256" key="1">
    <source>
        <dbReference type="SAM" id="MobiDB-lite"/>
    </source>
</evidence>
<dbReference type="InterPro" id="IPR000477">
    <property type="entry name" value="RT_dom"/>
</dbReference>
<proteinExistence type="predicted"/>
<feature type="domain" description="Reverse transcriptase" evidence="2">
    <location>
        <begin position="72"/>
        <end position="311"/>
    </location>
</feature>
<comment type="caution">
    <text evidence="3">The sequence shown here is derived from an EMBL/GenBank/DDBJ whole genome shotgun (WGS) entry which is preliminary data.</text>
</comment>
<evidence type="ECO:0000313" key="4">
    <source>
        <dbReference type="Proteomes" id="UP000626109"/>
    </source>
</evidence>
<dbReference type="EMBL" id="CAJNNW010036747">
    <property type="protein sequence ID" value="CAE8737243.1"/>
    <property type="molecule type" value="Genomic_DNA"/>
</dbReference>
<reference evidence="3" key="1">
    <citation type="submission" date="2021-02" db="EMBL/GenBank/DDBJ databases">
        <authorList>
            <person name="Dougan E. K."/>
            <person name="Rhodes N."/>
            <person name="Thang M."/>
            <person name="Chan C."/>
        </authorList>
    </citation>
    <scope>NUCLEOTIDE SEQUENCE</scope>
</reference>